<dbReference type="CDD" id="cd10917">
    <property type="entry name" value="CE4_NodB_like_6s_7s"/>
    <property type="match status" value="1"/>
</dbReference>
<evidence type="ECO:0000313" key="4">
    <source>
        <dbReference type="EMBL" id="SPM29647.1"/>
    </source>
</evidence>
<keyword evidence="1" id="KW-0479">Metal-binding</keyword>
<keyword evidence="5" id="KW-1185">Reference proteome</keyword>
<dbReference type="SUPFAM" id="SSF88713">
    <property type="entry name" value="Glycoside hydrolase/deacetylase"/>
    <property type="match status" value="1"/>
</dbReference>
<dbReference type="InterPro" id="IPR019546">
    <property type="entry name" value="TAT_signal_bac_arc"/>
</dbReference>
<dbReference type="NCBIfam" id="TIGR01409">
    <property type="entry name" value="TAT_signal_seq"/>
    <property type="match status" value="1"/>
</dbReference>
<dbReference type="STRING" id="1841859.GCA_900157385_03139"/>
<reference evidence="4 5" key="1">
    <citation type="submission" date="2017-01" db="EMBL/GenBank/DDBJ databases">
        <authorList>
            <consortium name="Urmite Genomes"/>
        </authorList>
    </citation>
    <scope>NUCLEOTIDE SEQUENCE [LARGE SCALE GENOMIC DNA]</scope>
    <source>
        <strain evidence="4 5">AB308</strain>
    </source>
</reference>
<evidence type="ECO:0000256" key="2">
    <source>
        <dbReference type="ARBA" id="ARBA00022801"/>
    </source>
</evidence>
<protein>
    <submittedName>
        <fullName evidence="4">Polysaccharide deacetylase</fullName>
    </submittedName>
</protein>
<dbReference type="GO" id="GO:0016810">
    <property type="term" value="F:hydrolase activity, acting on carbon-nitrogen (but not peptide) bonds"/>
    <property type="evidence" value="ECO:0007669"/>
    <property type="project" value="InterPro"/>
</dbReference>
<dbReference type="GO" id="GO:0005975">
    <property type="term" value="P:carbohydrate metabolic process"/>
    <property type="evidence" value="ECO:0007669"/>
    <property type="project" value="InterPro"/>
</dbReference>
<evidence type="ECO:0000259" key="3">
    <source>
        <dbReference type="PROSITE" id="PS51677"/>
    </source>
</evidence>
<dbReference type="Pfam" id="PF01522">
    <property type="entry name" value="Polysacc_deac_1"/>
    <property type="match status" value="1"/>
</dbReference>
<dbReference type="InterPro" id="IPR002509">
    <property type="entry name" value="NODB_dom"/>
</dbReference>
<accession>A0A2U3NDS5</accession>
<dbReference type="PANTHER" id="PTHR10587">
    <property type="entry name" value="GLYCOSYL TRANSFERASE-RELATED"/>
    <property type="match status" value="1"/>
</dbReference>
<dbReference type="OrthoDB" id="9763050at2"/>
<proteinExistence type="predicted"/>
<dbReference type="Proteomes" id="UP000241595">
    <property type="component" value="Unassembled WGS sequence"/>
</dbReference>
<keyword evidence="2" id="KW-0378">Hydrolase</keyword>
<dbReference type="EMBL" id="FTRV01000013">
    <property type="protein sequence ID" value="SPM29647.1"/>
    <property type="molecule type" value="Genomic_DNA"/>
</dbReference>
<dbReference type="InterPro" id="IPR050248">
    <property type="entry name" value="Polysacc_deacetylase_ArnD"/>
</dbReference>
<feature type="domain" description="NodB homology" evidence="3">
    <location>
        <begin position="137"/>
        <end position="319"/>
    </location>
</feature>
<evidence type="ECO:0000313" key="5">
    <source>
        <dbReference type="Proteomes" id="UP000241595"/>
    </source>
</evidence>
<dbReference type="AlphaFoldDB" id="A0A2U3NDS5"/>
<organism evidence="4 5">
    <name type="scientific">Mycobacterium terramassiliense</name>
    <dbReference type="NCBI Taxonomy" id="1841859"/>
    <lineage>
        <taxon>Bacteria</taxon>
        <taxon>Bacillati</taxon>
        <taxon>Actinomycetota</taxon>
        <taxon>Actinomycetes</taxon>
        <taxon>Mycobacteriales</taxon>
        <taxon>Mycobacteriaceae</taxon>
        <taxon>Mycobacterium</taxon>
    </lineage>
</organism>
<evidence type="ECO:0000256" key="1">
    <source>
        <dbReference type="ARBA" id="ARBA00022723"/>
    </source>
</evidence>
<dbReference type="GO" id="GO:0016020">
    <property type="term" value="C:membrane"/>
    <property type="evidence" value="ECO:0007669"/>
    <property type="project" value="TreeGrafter"/>
</dbReference>
<dbReference type="InterPro" id="IPR011330">
    <property type="entry name" value="Glyco_hydro/deAcase_b/a-brl"/>
</dbReference>
<sequence>MFERALVPFAAVAAELGSEGIRGTGSRVPTSHRKRPARNRAFAITAFRGASDRDLGAPELNRRRFLGALAAATVAGVGAARLVVDPQPRTFAQAPPANMAATSGPTAPAALLPPPPLSARIPLPGGGALTKIPGEGDLLALTVDDGVNSEVVRAYTQFAKDTGVRLTFFVNGVYESWTENQQMLRPLVDSGQIQLGNHTWSHPDLTTLPKDQIAQQITRNDDFLKKTYGIGAKPYWRPPYAKRNAAVDAVAADLGYTIPTLWSGSLSDSTLIHEDYIVKMADQYFTPQSIVIGHLNHLPVTHVYPELVEIIRDRNLRTVTLNDIFLKTP</sequence>
<dbReference type="Gene3D" id="3.20.20.370">
    <property type="entry name" value="Glycoside hydrolase/deacetylase"/>
    <property type="match status" value="1"/>
</dbReference>
<dbReference type="GO" id="GO:0046872">
    <property type="term" value="F:metal ion binding"/>
    <property type="evidence" value="ECO:0007669"/>
    <property type="project" value="UniProtKB-KW"/>
</dbReference>
<gene>
    <name evidence="4" type="ORF">MTAB308_3139</name>
</gene>
<name>A0A2U3NDS5_9MYCO</name>
<dbReference type="PROSITE" id="PS51677">
    <property type="entry name" value="NODB"/>
    <property type="match status" value="1"/>
</dbReference>
<dbReference type="PANTHER" id="PTHR10587:SF133">
    <property type="entry name" value="CHITIN DEACETYLASE 1-RELATED"/>
    <property type="match status" value="1"/>
</dbReference>